<sequence>MTPERLDIDDALTRMQALASDLWSHRSRHHPGQLAWSAAYGEPEVLDLGPAFVVEGAWAWLESLDWLEVCGRDPEAIEQVVGAALAAADDEVTTSTLETETEVLTVLAAAGFTEIEAPWFTHHHLDLSDLPPVELPEGYAVRAGRPDEHEQRAAVHRAAWSSTSRVTGTAYRRLMQTPPYRPELDHVVVAPDGQWVASCCGWLDATTGVALVEPVGCVEEHGRRGLATAASVSALTAARDHGATEGLVCPRGDDDFPGPARLYRRIGFEPGARTRAYRWRRDA</sequence>
<dbReference type="Gene3D" id="3.40.630.30">
    <property type="match status" value="1"/>
</dbReference>
<dbReference type="AlphaFoldDB" id="A0A2P2C9B9"/>
<feature type="domain" description="N-acetyltransferase" evidence="1">
    <location>
        <begin position="139"/>
        <end position="283"/>
    </location>
</feature>
<proteinExistence type="predicted"/>
<evidence type="ECO:0000313" key="2">
    <source>
        <dbReference type="EMBL" id="CUR58577.1"/>
    </source>
</evidence>
<dbReference type="PROSITE" id="PS51186">
    <property type="entry name" value="GNAT"/>
    <property type="match status" value="1"/>
</dbReference>
<protein>
    <submittedName>
        <fullName evidence="2">Putative GCN5-related N-acetyltransferase</fullName>
    </submittedName>
</protein>
<accession>A0A2P2C9B9</accession>
<dbReference type="InterPro" id="IPR000182">
    <property type="entry name" value="GNAT_dom"/>
</dbReference>
<dbReference type="EMBL" id="CZKB01000007">
    <property type="protein sequence ID" value="CUR58577.1"/>
    <property type="molecule type" value="Genomic_DNA"/>
</dbReference>
<dbReference type="SUPFAM" id="SSF55729">
    <property type="entry name" value="Acyl-CoA N-acyltransferases (Nat)"/>
    <property type="match status" value="1"/>
</dbReference>
<dbReference type="InterPro" id="IPR016181">
    <property type="entry name" value="Acyl_CoA_acyltransferase"/>
</dbReference>
<reference evidence="2" key="1">
    <citation type="submission" date="2015-08" db="EMBL/GenBank/DDBJ databases">
        <authorList>
            <person name="Babu N.S."/>
            <person name="Beckwith C.J."/>
            <person name="Beseler K.G."/>
            <person name="Brison A."/>
            <person name="Carone J.V."/>
            <person name="Caskin T.P."/>
            <person name="Diamond M."/>
            <person name="Durham M.E."/>
            <person name="Foxe J.M."/>
            <person name="Go M."/>
            <person name="Henderson B.A."/>
            <person name="Jones I.B."/>
            <person name="McGettigan J.A."/>
            <person name="Micheletti S.J."/>
            <person name="Nasrallah M.E."/>
            <person name="Ortiz D."/>
            <person name="Piller C.R."/>
            <person name="Privatt S.R."/>
            <person name="Schneider S.L."/>
            <person name="Sharp S."/>
            <person name="Smith T.C."/>
            <person name="Stanton J.D."/>
            <person name="Ullery H.E."/>
            <person name="Wilson R.J."/>
            <person name="Serrano M.G."/>
            <person name="Buck G."/>
            <person name="Lee V."/>
            <person name="Wang Y."/>
            <person name="Carvalho R."/>
            <person name="Voegtly L."/>
            <person name="Shi R."/>
            <person name="Duckworth R."/>
            <person name="Johnson A."/>
            <person name="Loviza R."/>
            <person name="Walstead R."/>
            <person name="Shah Z."/>
            <person name="Kiflezghi M."/>
            <person name="Wade K."/>
            <person name="Ball S.L."/>
            <person name="Bradley K.W."/>
            <person name="Asai D.J."/>
            <person name="Bowman C.A."/>
            <person name="Russell D.A."/>
            <person name="Pope W.H."/>
            <person name="Jacobs-Sera D."/>
            <person name="Hendrix R.W."/>
            <person name="Hatfull G.F."/>
        </authorList>
    </citation>
    <scope>NUCLEOTIDE SEQUENCE</scope>
</reference>
<gene>
    <name evidence="2" type="ORF">NOCA1150054</name>
</gene>
<keyword evidence="2" id="KW-0808">Transferase</keyword>
<dbReference type="GO" id="GO:0016747">
    <property type="term" value="F:acyltransferase activity, transferring groups other than amino-acyl groups"/>
    <property type="evidence" value="ECO:0007669"/>
    <property type="project" value="InterPro"/>
</dbReference>
<evidence type="ECO:0000259" key="1">
    <source>
        <dbReference type="PROSITE" id="PS51186"/>
    </source>
</evidence>
<name>A0A2P2C9B9_9ZZZZ</name>
<organism evidence="2">
    <name type="scientific">metagenome</name>
    <dbReference type="NCBI Taxonomy" id="256318"/>
    <lineage>
        <taxon>unclassified sequences</taxon>
        <taxon>metagenomes</taxon>
    </lineage>
</organism>